<evidence type="ECO:0000256" key="1">
    <source>
        <dbReference type="ARBA" id="ARBA00004429"/>
    </source>
</evidence>
<evidence type="ECO:0000256" key="7">
    <source>
        <dbReference type="SAM" id="Phobius"/>
    </source>
</evidence>
<dbReference type="GO" id="GO:0022857">
    <property type="term" value="F:transmembrane transporter activity"/>
    <property type="evidence" value="ECO:0007669"/>
    <property type="project" value="TreeGrafter"/>
</dbReference>
<keyword evidence="5 7" id="KW-1133">Transmembrane helix</keyword>
<dbReference type="EMBL" id="JABCJJ010000001">
    <property type="protein sequence ID" value="NMR18745.1"/>
    <property type="molecule type" value="Genomic_DNA"/>
</dbReference>
<dbReference type="AlphaFoldDB" id="A0A7Y0LVC5"/>
<feature type="transmembrane region" description="Helical" evidence="7">
    <location>
        <begin position="365"/>
        <end position="391"/>
    </location>
</feature>
<keyword evidence="4 7" id="KW-0812">Transmembrane</keyword>
<feature type="transmembrane region" description="Helical" evidence="7">
    <location>
        <begin position="340"/>
        <end position="359"/>
    </location>
</feature>
<comment type="subcellular location">
    <subcellularLocation>
        <location evidence="1">Cell inner membrane</location>
        <topology evidence="1">Multi-pass membrane protein</topology>
    </subcellularLocation>
</comment>
<evidence type="ECO:0000259" key="8">
    <source>
        <dbReference type="Pfam" id="PF06808"/>
    </source>
</evidence>
<reference evidence="9 10" key="1">
    <citation type="submission" date="2020-04" db="EMBL/GenBank/DDBJ databases">
        <title>Sequencing and Assembly of C. fimi.</title>
        <authorList>
            <person name="Ramsey A.R."/>
        </authorList>
    </citation>
    <scope>NUCLEOTIDE SEQUENCE [LARGE SCALE GENOMIC DNA]</scope>
    <source>
        <strain evidence="9 10">SB</strain>
    </source>
</reference>
<feature type="transmembrane region" description="Helical" evidence="7">
    <location>
        <begin position="105"/>
        <end position="130"/>
    </location>
</feature>
<feature type="transmembrane region" description="Helical" evidence="7">
    <location>
        <begin position="278"/>
        <end position="299"/>
    </location>
</feature>
<feature type="domain" description="TRAP C4-dicarboxylate transport system permease DctM subunit" evidence="8">
    <location>
        <begin position="13"/>
        <end position="423"/>
    </location>
</feature>
<dbReference type="InterPro" id="IPR010656">
    <property type="entry name" value="DctM"/>
</dbReference>
<keyword evidence="10" id="KW-1185">Reference proteome</keyword>
<evidence type="ECO:0000256" key="4">
    <source>
        <dbReference type="ARBA" id="ARBA00022692"/>
    </source>
</evidence>
<evidence type="ECO:0000313" key="10">
    <source>
        <dbReference type="Proteomes" id="UP000562124"/>
    </source>
</evidence>
<feature type="transmembrane region" description="Helical" evidence="7">
    <location>
        <begin position="403"/>
        <end position="427"/>
    </location>
</feature>
<feature type="transmembrane region" description="Helical" evidence="7">
    <location>
        <begin position="175"/>
        <end position="199"/>
    </location>
</feature>
<keyword evidence="2" id="KW-1003">Cell membrane</keyword>
<feature type="transmembrane region" description="Helical" evidence="7">
    <location>
        <begin position="63"/>
        <end position="85"/>
    </location>
</feature>
<dbReference type="PANTHER" id="PTHR33362:SF2">
    <property type="entry name" value="TRAP TRANSPORTER LARGE PERMEASE PROTEIN"/>
    <property type="match status" value="1"/>
</dbReference>
<keyword evidence="6 7" id="KW-0472">Membrane</keyword>
<feature type="transmembrane region" description="Helical" evidence="7">
    <location>
        <begin position="220"/>
        <end position="243"/>
    </location>
</feature>
<dbReference type="PIRSF" id="PIRSF006066">
    <property type="entry name" value="HI0050"/>
    <property type="match status" value="1"/>
</dbReference>
<evidence type="ECO:0000313" key="9">
    <source>
        <dbReference type="EMBL" id="NMR18745.1"/>
    </source>
</evidence>
<evidence type="ECO:0000256" key="5">
    <source>
        <dbReference type="ARBA" id="ARBA00022989"/>
    </source>
</evidence>
<feature type="transmembrane region" description="Helical" evidence="7">
    <location>
        <begin position="249"/>
        <end position="266"/>
    </location>
</feature>
<dbReference type="Proteomes" id="UP000562124">
    <property type="component" value="Unassembled WGS sequence"/>
</dbReference>
<dbReference type="NCBIfam" id="TIGR00786">
    <property type="entry name" value="dctM"/>
    <property type="match status" value="1"/>
</dbReference>
<gene>
    <name evidence="9" type="ORF">HIR71_00640</name>
</gene>
<evidence type="ECO:0000256" key="3">
    <source>
        <dbReference type="ARBA" id="ARBA00022519"/>
    </source>
</evidence>
<proteinExistence type="predicted"/>
<dbReference type="Pfam" id="PF06808">
    <property type="entry name" value="DctM"/>
    <property type="match status" value="1"/>
</dbReference>
<evidence type="ECO:0000256" key="2">
    <source>
        <dbReference type="ARBA" id="ARBA00022475"/>
    </source>
</evidence>
<feature type="transmembrane region" description="Helical" evidence="7">
    <location>
        <begin position="311"/>
        <end position="333"/>
    </location>
</feature>
<comment type="caution">
    <text evidence="9">The sequence shown here is derived from an EMBL/GenBank/DDBJ whole genome shotgun (WGS) entry which is preliminary data.</text>
</comment>
<name>A0A7Y0LVC5_CELFI</name>
<dbReference type="PANTHER" id="PTHR33362">
    <property type="entry name" value="SIALIC ACID TRAP TRANSPORTER PERMEASE PROTEIN SIAT-RELATED"/>
    <property type="match status" value="1"/>
</dbReference>
<evidence type="ECO:0000256" key="6">
    <source>
        <dbReference type="ARBA" id="ARBA00023136"/>
    </source>
</evidence>
<accession>A0A7Y0LVC5</accession>
<protein>
    <submittedName>
        <fullName evidence="9">TRAP transporter large permease</fullName>
    </submittedName>
</protein>
<sequence length="436" mass="45458">MDPAALAALILLGGIAVFLLVGAPISIAVGLSSLTAMFVILGVENGVLTSAQQVFRGINSFPLLAIPFFVLAGVIMNNGGIALRLVNAAKVMVGRMPGSLAQTNIAANALFGAVSGSGVAAAAAIGSTIGPIQAREGYDKKFAAAVNIASAPSGMIIPPSNLMIVYSLVSGASVAALFVAGYIPGAMWAIACMLIVYFYARKRPELKVTDRLTFAQGAKIVLEAVPALLLIVVVIGGILFGYFTPTEGSNIAVVYSLVLAFIYRAVKVRDIPRMLMDATRTTAVVMFLIGVSSIMGFVMSFAKVPAMASEAIFSISSNPVVILLLIALILLILGCFMDPTPAVLIFTPIFLPIVTAMGIDPVHFGIMMVFSLSIGTITPPVGPILFVGAKVANVSIEDVIRRLLPFFGALIVVLVMVIFTPALSMWLPTTIGLITP</sequence>
<dbReference type="GO" id="GO:0005886">
    <property type="term" value="C:plasma membrane"/>
    <property type="evidence" value="ECO:0007669"/>
    <property type="project" value="UniProtKB-SubCell"/>
</dbReference>
<keyword evidence="3" id="KW-0997">Cell inner membrane</keyword>
<organism evidence="9 10">
    <name type="scientific">Cellulomonas fimi</name>
    <dbReference type="NCBI Taxonomy" id="1708"/>
    <lineage>
        <taxon>Bacteria</taxon>
        <taxon>Bacillati</taxon>
        <taxon>Actinomycetota</taxon>
        <taxon>Actinomycetes</taxon>
        <taxon>Micrococcales</taxon>
        <taxon>Cellulomonadaceae</taxon>
        <taxon>Cellulomonas</taxon>
    </lineage>
</organism>
<dbReference type="InterPro" id="IPR004681">
    <property type="entry name" value="TRAP_DctM"/>
</dbReference>
<dbReference type="RefSeq" id="WP_169322669.1">
    <property type="nucleotide sequence ID" value="NZ_JABCJJ010000001.1"/>
</dbReference>